<reference evidence="4 5" key="1">
    <citation type="submission" date="2016-10" db="EMBL/GenBank/DDBJ databases">
        <authorList>
            <person name="de Groot N.N."/>
        </authorList>
    </citation>
    <scope>NUCLEOTIDE SEQUENCE [LARGE SCALE GENOMIC DNA]</scope>
    <source>
        <strain evidence="4 5">DSM 6793</strain>
    </source>
</reference>
<dbReference type="Gene3D" id="3.40.50.2000">
    <property type="entry name" value="Glycogen Phosphorylase B"/>
    <property type="match status" value="2"/>
</dbReference>
<dbReference type="CDD" id="cd03811">
    <property type="entry name" value="GT4_GT28_WabH-like"/>
    <property type="match status" value="1"/>
</dbReference>
<dbReference type="STRING" id="927664.SAMN05421780_102371"/>
<evidence type="ECO:0000313" key="4">
    <source>
        <dbReference type="EMBL" id="SFC04289.1"/>
    </source>
</evidence>
<keyword evidence="5" id="KW-1185">Reference proteome</keyword>
<feature type="domain" description="Glycosyltransferase subfamily 4-like N-terminal" evidence="3">
    <location>
        <begin position="12"/>
        <end position="181"/>
    </location>
</feature>
<dbReference type="OrthoDB" id="9811239at2"/>
<name>A0A1I1FXI9_9BACT</name>
<dbReference type="AlphaFoldDB" id="A0A1I1FXI9"/>
<dbReference type="InterPro" id="IPR028098">
    <property type="entry name" value="Glyco_trans_4-like_N"/>
</dbReference>
<accession>A0A1I1FXI9</accession>
<dbReference type="GO" id="GO:0009103">
    <property type="term" value="P:lipopolysaccharide biosynthetic process"/>
    <property type="evidence" value="ECO:0007669"/>
    <property type="project" value="TreeGrafter"/>
</dbReference>
<evidence type="ECO:0000313" key="5">
    <source>
        <dbReference type="Proteomes" id="UP000199514"/>
    </source>
</evidence>
<dbReference type="PANTHER" id="PTHR46401:SF2">
    <property type="entry name" value="GLYCOSYLTRANSFERASE WBBK-RELATED"/>
    <property type="match status" value="1"/>
</dbReference>
<dbReference type="Proteomes" id="UP000199514">
    <property type="component" value="Unassembled WGS sequence"/>
</dbReference>
<dbReference type="RefSeq" id="WP_091509011.1">
    <property type="nucleotide sequence ID" value="NZ_FOLE01000002.1"/>
</dbReference>
<gene>
    <name evidence="4" type="ORF">SAMN05421780_102371</name>
</gene>
<protein>
    <submittedName>
        <fullName evidence="4">Glycosyltransferase involved in cell wall bisynthesis</fullName>
    </submittedName>
</protein>
<keyword evidence="1 4" id="KW-0808">Transferase</keyword>
<proteinExistence type="predicted"/>
<feature type="domain" description="Glycosyl transferase family 1" evidence="2">
    <location>
        <begin position="202"/>
        <end position="358"/>
    </location>
</feature>
<dbReference type="Pfam" id="PF13439">
    <property type="entry name" value="Glyco_transf_4"/>
    <property type="match status" value="1"/>
</dbReference>
<dbReference type="SUPFAM" id="SSF53756">
    <property type="entry name" value="UDP-Glycosyltransferase/glycogen phosphorylase"/>
    <property type="match status" value="1"/>
</dbReference>
<dbReference type="Pfam" id="PF00534">
    <property type="entry name" value="Glycos_transf_1"/>
    <property type="match status" value="1"/>
</dbReference>
<organism evidence="4 5">
    <name type="scientific">Flexibacter flexilis DSM 6793</name>
    <dbReference type="NCBI Taxonomy" id="927664"/>
    <lineage>
        <taxon>Bacteria</taxon>
        <taxon>Pseudomonadati</taxon>
        <taxon>Bacteroidota</taxon>
        <taxon>Cytophagia</taxon>
        <taxon>Cytophagales</taxon>
        <taxon>Flexibacteraceae</taxon>
        <taxon>Flexibacter</taxon>
    </lineage>
</organism>
<dbReference type="PANTHER" id="PTHR46401">
    <property type="entry name" value="GLYCOSYLTRANSFERASE WBBK-RELATED"/>
    <property type="match status" value="1"/>
</dbReference>
<dbReference type="EMBL" id="FOLE01000002">
    <property type="protein sequence ID" value="SFC04289.1"/>
    <property type="molecule type" value="Genomic_DNA"/>
</dbReference>
<evidence type="ECO:0000259" key="2">
    <source>
        <dbReference type="Pfam" id="PF00534"/>
    </source>
</evidence>
<evidence type="ECO:0000259" key="3">
    <source>
        <dbReference type="Pfam" id="PF13439"/>
    </source>
</evidence>
<dbReference type="GO" id="GO:0016757">
    <property type="term" value="F:glycosyltransferase activity"/>
    <property type="evidence" value="ECO:0007669"/>
    <property type="project" value="InterPro"/>
</dbReference>
<sequence>MKLLFLSPNSEIGGAEAVLIEDMLALQAHHDIHVILPAEGTISKKLKGTKIIVHIVRFDWWIATHSLTFIQKIKFTRGYIISTLKIKKIITNISPDTLITNTIATPVAAIAAALASVKHIWYIHELGKEDHHLSFFFGEKKSYYLINKLSNRIITTSFLVQKKVAGYIPDNKIETIYCSVEIPNSEQFISAENPYKIALNSPLKLLITGRVGEGKRQEDAVKALEILIKKYDIPAQLTIVGDRGGEYSQQIKDYIQQNQLSAFVDFVQFTDNIYKYYQEADFVFICSRCEAFGRVTIEAMKLKKVVFASDAGANPELLGNNERGILYQMGDAEDLAQKVAQTMQHPIQLQQISQRAFEWSWQVCNTKTHLDNLLKTIQNA</sequence>
<dbReference type="InterPro" id="IPR001296">
    <property type="entry name" value="Glyco_trans_1"/>
</dbReference>
<evidence type="ECO:0000256" key="1">
    <source>
        <dbReference type="ARBA" id="ARBA00022679"/>
    </source>
</evidence>